<keyword evidence="10 15" id="KW-0660">Purine salvage</keyword>
<evidence type="ECO:0000256" key="15">
    <source>
        <dbReference type="RuleBase" id="RU364099"/>
    </source>
</evidence>
<evidence type="ECO:0000256" key="1">
    <source>
        <dbReference type="ARBA" id="ARBA00001946"/>
    </source>
</evidence>
<evidence type="ECO:0000256" key="11">
    <source>
        <dbReference type="ARBA" id="ARBA00022741"/>
    </source>
</evidence>
<dbReference type="InterPro" id="IPR050408">
    <property type="entry name" value="HGPRT"/>
</dbReference>
<evidence type="ECO:0000256" key="13">
    <source>
        <dbReference type="ARBA" id="ARBA00048811"/>
    </source>
</evidence>
<keyword evidence="7 15" id="KW-0328">Glycosyltransferase</keyword>
<accession>A0A8J7RQQ0</accession>
<evidence type="ECO:0000256" key="5">
    <source>
        <dbReference type="ARBA" id="ARBA00011895"/>
    </source>
</evidence>
<dbReference type="SUPFAM" id="SSF53271">
    <property type="entry name" value="PRTase-like"/>
    <property type="match status" value="1"/>
</dbReference>
<dbReference type="GO" id="GO:0046100">
    <property type="term" value="P:hypoxanthine metabolic process"/>
    <property type="evidence" value="ECO:0007669"/>
    <property type="project" value="TreeGrafter"/>
</dbReference>
<feature type="domain" description="Phosphoribosyltransferase" evidence="16">
    <location>
        <begin position="24"/>
        <end position="169"/>
    </location>
</feature>
<dbReference type="CDD" id="cd06223">
    <property type="entry name" value="PRTases_typeI"/>
    <property type="match status" value="1"/>
</dbReference>
<evidence type="ECO:0000256" key="2">
    <source>
        <dbReference type="ARBA" id="ARBA00004496"/>
    </source>
</evidence>
<dbReference type="Pfam" id="PF00156">
    <property type="entry name" value="Pribosyltran"/>
    <property type="match status" value="1"/>
</dbReference>
<keyword evidence="9 15" id="KW-0479">Metal-binding</keyword>
<comment type="catalytic activity">
    <reaction evidence="14">
        <text>IMP + diphosphate = hypoxanthine + 5-phospho-alpha-D-ribose 1-diphosphate</text>
        <dbReference type="Rhea" id="RHEA:17973"/>
        <dbReference type="ChEBI" id="CHEBI:17368"/>
        <dbReference type="ChEBI" id="CHEBI:33019"/>
        <dbReference type="ChEBI" id="CHEBI:58017"/>
        <dbReference type="ChEBI" id="CHEBI:58053"/>
        <dbReference type="EC" id="2.4.2.8"/>
    </reaction>
    <physiologicalReaction direction="right-to-left" evidence="14">
        <dbReference type="Rhea" id="RHEA:17975"/>
    </physiologicalReaction>
</comment>
<dbReference type="InterPro" id="IPR000836">
    <property type="entry name" value="PRTase_dom"/>
</dbReference>
<dbReference type="GO" id="GO:0032264">
    <property type="term" value="P:IMP salvage"/>
    <property type="evidence" value="ECO:0007669"/>
    <property type="project" value="UniProtKB-UniPathway"/>
</dbReference>
<gene>
    <name evidence="17" type="primary">hpt</name>
    <name evidence="17" type="ORF">NATSA_01085</name>
</gene>
<keyword evidence="11 15" id="KW-0547">Nucleotide-binding</keyword>
<evidence type="ECO:0000256" key="9">
    <source>
        <dbReference type="ARBA" id="ARBA00022723"/>
    </source>
</evidence>
<keyword evidence="12 15" id="KW-0460">Magnesium</keyword>
<keyword evidence="8 15" id="KW-0808">Transferase</keyword>
<evidence type="ECO:0000313" key="17">
    <source>
        <dbReference type="EMBL" id="MBP3191247.1"/>
    </source>
</evidence>
<dbReference type="UniPathway" id="UPA00591">
    <property type="reaction ID" value="UER00648"/>
</dbReference>
<organism evidence="17 18">
    <name type="scientific">Natronogracilivirga saccharolytica</name>
    <dbReference type="NCBI Taxonomy" id="2812953"/>
    <lineage>
        <taxon>Bacteria</taxon>
        <taxon>Pseudomonadati</taxon>
        <taxon>Balneolota</taxon>
        <taxon>Balneolia</taxon>
        <taxon>Balneolales</taxon>
        <taxon>Cyclonatronaceae</taxon>
        <taxon>Natronogracilivirga</taxon>
    </lineage>
</organism>
<evidence type="ECO:0000256" key="12">
    <source>
        <dbReference type="ARBA" id="ARBA00022842"/>
    </source>
</evidence>
<dbReference type="GO" id="GO:0052657">
    <property type="term" value="F:guanine phosphoribosyltransferase activity"/>
    <property type="evidence" value="ECO:0007669"/>
    <property type="project" value="UniProtKB-ARBA"/>
</dbReference>
<dbReference type="NCBIfam" id="TIGR01203">
    <property type="entry name" value="HGPRTase"/>
    <property type="match status" value="1"/>
</dbReference>
<reference evidence="17" key="1">
    <citation type="submission" date="2021-02" db="EMBL/GenBank/DDBJ databases">
        <title>Natronogracilivirga saccharolytica gen. nov. sp. nov. a new anaerobic, haloalkiliphilic carbohydrate-fermenting bacterium from soda lake and proposing of Cyclonatronumiaceae fam. nov. in the phylum Balneolaeota.</title>
        <authorList>
            <person name="Zhilina T.N."/>
            <person name="Sorokin D.Y."/>
            <person name="Zavarzina D.G."/>
            <person name="Toshchakov S.V."/>
            <person name="Kublanov I.V."/>
        </authorList>
    </citation>
    <scope>NUCLEOTIDE SEQUENCE</scope>
    <source>
        <strain evidence="17">Z-1702</strain>
    </source>
</reference>
<comment type="pathway">
    <text evidence="3 15">Purine metabolism; IMP biosynthesis via salvage pathway; IMP from hypoxanthine: step 1/1.</text>
</comment>
<dbReference type="PANTHER" id="PTHR43340">
    <property type="entry name" value="HYPOXANTHINE-GUANINE PHOSPHORIBOSYLTRANSFERASE"/>
    <property type="match status" value="1"/>
</dbReference>
<dbReference type="Proteomes" id="UP000673975">
    <property type="component" value="Unassembled WGS sequence"/>
</dbReference>
<dbReference type="GO" id="GO:0004422">
    <property type="term" value="F:hypoxanthine phosphoribosyltransferase activity"/>
    <property type="evidence" value="ECO:0007669"/>
    <property type="project" value="InterPro"/>
</dbReference>
<dbReference type="Gene3D" id="3.40.50.2020">
    <property type="match status" value="1"/>
</dbReference>
<dbReference type="GO" id="GO:0006166">
    <property type="term" value="P:purine ribonucleoside salvage"/>
    <property type="evidence" value="ECO:0007669"/>
    <property type="project" value="UniProtKB-KW"/>
</dbReference>
<evidence type="ECO:0000313" key="18">
    <source>
        <dbReference type="Proteomes" id="UP000673975"/>
    </source>
</evidence>
<comment type="subcellular location">
    <subcellularLocation>
        <location evidence="2 15">Cytoplasm</location>
    </subcellularLocation>
</comment>
<name>A0A8J7RQQ0_9BACT</name>
<dbReference type="GO" id="GO:0032263">
    <property type="term" value="P:GMP salvage"/>
    <property type="evidence" value="ECO:0007669"/>
    <property type="project" value="TreeGrafter"/>
</dbReference>
<dbReference type="PANTHER" id="PTHR43340:SF1">
    <property type="entry name" value="HYPOXANTHINE PHOSPHORIBOSYLTRANSFERASE"/>
    <property type="match status" value="1"/>
</dbReference>
<sequence length="208" mass="23424">MTFYEPESVVCNGSLFRLYITKKQLDERIAELGEQLNRDYKDKKPIFIGILNGAFIFLADLMRHVSIPCEVDFFKLSSYGDEKVSSGHVTERKDLDADVAGRHIILIEDIVDTGLSMKYMVDRIKEKDPASVSVVTLLHKPDATKHYVSVDYVGFQIPTLFVLGYGMDYAQEGRNLAQIYVIEDEADNGDVISGKKIGKTDSVDDNDE</sequence>
<evidence type="ECO:0000256" key="14">
    <source>
        <dbReference type="ARBA" id="ARBA00049402"/>
    </source>
</evidence>
<dbReference type="InterPro" id="IPR029057">
    <property type="entry name" value="PRTase-like"/>
</dbReference>
<evidence type="ECO:0000256" key="7">
    <source>
        <dbReference type="ARBA" id="ARBA00022676"/>
    </source>
</evidence>
<dbReference type="AlphaFoldDB" id="A0A8J7RQQ0"/>
<proteinExistence type="inferred from homology"/>
<evidence type="ECO:0000256" key="6">
    <source>
        <dbReference type="ARBA" id="ARBA00022490"/>
    </source>
</evidence>
<evidence type="ECO:0000256" key="10">
    <source>
        <dbReference type="ARBA" id="ARBA00022726"/>
    </source>
</evidence>
<comment type="caution">
    <text evidence="17">The sequence shown here is derived from an EMBL/GenBank/DDBJ whole genome shotgun (WGS) entry which is preliminary data.</text>
</comment>
<dbReference type="GO" id="GO:0000287">
    <property type="term" value="F:magnesium ion binding"/>
    <property type="evidence" value="ECO:0007669"/>
    <property type="project" value="TreeGrafter"/>
</dbReference>
<protein>
    <recommendedName>
        <fullName evidence="5 15">Hypoxanthine phosphoribosyltransferase</fullName>
        <ecNumber evidence="5 15">2.4.2.8</ecNumber>
    </recommendedName>
</protein>
<evidence type="ECO:0000256" key="8">
    <source>
        <dbReference type="ARBA" id="ARBA00022679"/>
    </source>
</evidence>
<dbReference type="EC" id="2.4.2.8" evidence="5 15"/>
<dbReference type="FunFam" id="3.40.50.2020:FF:000006">
    <property type="entry name" value="Hypoxanthine phosphoribosyltransferase"/>
    <property type="match status" value="1"/>
</dbReference>
<comment type="catalytic activity">
    <reaction evidence="13">
        <text>GMP + diphosphate = guanine + 5-phospho-alpha-D-ribose 1-diphosphate</text>
        <dbReference type="Rhea" id="RHEA:25424"/>
        <dbReference type="ChEBI" id="CHEBI:16235"/>
        <dbReference type="ChEBI" id="CHEBI:33019"/>
        <dbReference type="ChEBI" id="CHEBI:58017"/>
        <dbReference type="ChEBI" id="CHEBI:58115"/>
        <dbReference type="EC" id="2.4.2.8"/>
    </reaction>
    <physiologicalReaction direction="right-to-left" evidence="13">
        <dbReference type="Rhea" id="RHEA:25426"/>
    </physiologicalReaction>
</comment>
<keyword evidence="6 15" id="KW-0963">Cytoplasm</keyword>
<dbReference type="RefSeq" id="WP_210509558.1">
    <property type="nucleotide sequence ID" value="NZ_JAFIDN010000001.1"/>
</dbReference>
<evidence type="ECO:0000256" key="4">
    <source>
        <dbReference type="ARBA" id="ARBA00008391"/>
    </source>
</evidence>
<dbReference type="InterPro" id="IPR005904">
    <property type="entry name" value="Hxn_phspho_trans"/>
</dbReference>
<dbReference type="EMBL" id="JAFIDN010000001">
    <property type="protein sequence ID" value="MBP3191247.1"/>
    <property type="molecule type" value="Genomic_DNA"/>
</dbReference>
<evidence type="ECO:0000259" key="16">
    <source>
        <dbReference type="Pfam" id="PF00156"/>
    </source>
</evidence>
<keyword evidence="18" id="KW-1185">Reference proteome</keyword>
<dbReference type="GO" id="GO:0000166">
    <property type="term" value="F:nucleotide binding"/>
    <property type="evidence" value="ECO:0007669"/>
    <property type="project" value="UniProtKB-KW"/>
</dbReference>
<dbReference type="GO" id="GO:0005829">
    <property type="term" value="C:cytosol"/>
    <property type="evidence" value="ECO:0007669"/>
    <property type="project" value="TreeGrafter"/>
</dbReference>
<comment type="cofactor">
    <cofactor evidence="1 15">
        <name>Mg(2+)</name>
        <dbReference type="ChEBI" id="CHEBI:18420"/>
    </cofactor>
</comment>
<comment type="similarity">
    <text evidence="4 15">Belongs to the purine/pyrimidine phosphoribosyltransferase family.</text>
</comment>
<evidence type="ECO:0000256" key="3">
    <source>
        <dbReference type="ARBA" id="ARBA00004669"/>
    </source>
</evidence>
<dbReference type="GO" id="GO:0006178">
    <property type="term" value="P:guanine salvage"/>
    <property type="evidence" value="ECO:0007669"/>
    <property type="project" value="TreeGrafter"/>
</dbReference>